<sequence length="114" mass="13009">MNNINRYLKIAKDAVIKPSEDIDKKIIDRISHIGKSDEKLLDEKFIDYLKKSNSRLYMTIEKIKNNPGAFAAVVIAVFFIIIFIAFMIKVFLSEGKTGGKNNRLSSPKDDTQQE</sequence>
<dbReference type="AlphaFoldDB" id="X1UJ24"/>
<keyword evidence="1" id="KW-1133">Transmembrane helix</keyword>
<accession>X1UJ24</accession>
<keyword evidence="1" id="KW-0812">Transmembrane</keyword>
<reference evidence="3" key="1">
    <citation type="journal article" date="2014" name="Front. Microbiol.">
        <title>High frequency of phylogenetically diverse reductive dehalogenase-homologous genes in deep subseafloor sedimentary metagenomes.</title>
        <authorList>
            <person name="Kawai M."/>
            <person name="Futagami T."/>
            <person name="Toyoda A."/>
            <person name="Takaki Y."/>
            <person name="Nishi S."/>
            <person name="Hori S."/>
            <person name="Arai W."/>
            <person name="Tsubouchi T."/>
            <person name="Morono Y."/>
            <person name="Uchiyama I."/>
            <person name="Ito T."/>
            <person name="Fujiyama A."/>
            <person name="Inagaki F."/>
            <person name="Takami H."/>
        </authorList>
    </citation>
    <scope>NUCLEOTIDE SEQUENCE</scope>
    <source>
        <strain evidence="3">Expedition CK06-06</strain>
    </source>
</reference>
<name>X1UJ24_9ZZZZ</name>
<dbReference type="EMBL" id="BARW01023151">
    <property type="protein sequence ID" value="GAI92379.1"/>
    <property type="molecule type" value="Genomic_DNA"/>
</dbReference>
<proteinExistence type="predicted"/>
<comment type="caution">
    <text evidence="3">The sequence shown here is derived from an EMBL/GenBank/DDBJ whole genome shotgun (WGS) entry which is preliminary data.</text>
</comment>
<protein>
    <submittedName>
        <fullName evidence="3">Uncharacterized protein</fullName>
    </submittedName>
</protein>
<evidence type="ECO:0000256" key="1">
    <source>
        <dbReference type="SAM" id="Phobius"/>
    </source>
</evidence>
<evidence type="ECO:0000313" key="3">
    <source>
        <dbReference type="EMBL" id="GAI92379.1"/>
    </source>
</evidence>
<keyword evidence="1" id="KW-0472">Membrane</keyword>
<feature type="transmembrane region" description="Helical" evidence="1">
    <location>
        <begin position="68"/>
        <end position="92"/>
    </location>
</feature>
<gene>
    <name evidence="2" type="ORF">S01H4_07022</name>
    <name evidence="3" type="ORF">S12H4_38460</name>
</gene>
<evidence type="ECO:0000313" key="2">
    <source>
        <dbReference type="EMBL" id="GAG58672.1"/>
    </source>
</evidence>
<organism evidence="3">
    <name type="scientific">marine sediment metagenome</name>
    <dbReference type="NCBI Taxonomy" id="412755"/>
    <lineage>
        <taxon>unclassified sequences</taxon>
        <taxon>metagenomes</taxon>
        <taxon>ecological metagenomes</taxon>
    </lineage>
</organism>
<dbReference type="EMBL" id="BART01002247">
    <property type="protein sequence ID" value="GAG58672.1"/>
    <property type="molecule type" value="Genomic_DNA"/>
</dbReference>